<dbReference type="EMBL" id="LYDR01000152">
    <property type="protein sequence ID" value="ODA28480.1"/>
    <property type="molecule type" value="Genomic_DNA"/>
</dbReference>
<keyword evidence="2" id="KW-1185">Reference proteome</keyword>
<protein>
    <recommendedName>
        <fullName evidence="3">Pyrrolo-quinoline quinone</fullName>
    </recommendedName>
</protein>
<accession>A0A1C3E5H5</accession>
<evidence type="ECO:0000313" key="2">
    <source>
        <dbReference type="Proteomes" id="UP000094828"/>
    </source>
</evidence>
<comment type="caution">
    <text evidence="1">The sequence shown here is derived from an EMBL/GenBank/DDBJ whole genome shotgun (WGS) entry which is preliminary data.</text>
</comment>
<organism evidence="1 2">
    <name type="scientific">Planctopirus hydrillae</name>
    <dbReference type="NCBI Taxonomy" id="1841610"/>
    <lineage>
        <taxon>Bacteria</taxon>
        <taxon>Pseudomonadati</taxon>
        <taxon>Planctomycetota</taxon>
        <taxon>Planctomycetia</taxon>
        <taxon>Planctomycetales</taxon>
        <taxon>Planctomycetaceae</taxon>
        <taxon>Planctopirus</taxon>
    </lineage>
</organism>
<gene>
    <name evidence="1" type="ORF">A6X21_12240</name>
</gene>
<proteinExistence type="predicted"/>
<reference evidence="1 2" key="1">
    <citation type="submission" date="2016-05" db="EMBL/GenBank/DDBJ databases">
        <title>Genomic and physiological characterization of Planctopirus sp. isolated from fresh water lake.</title>
        <authorList>
            <person name="Subhash Y."/>
            <person name="Ramana C."/>
        </authorList>
    </citation>
    <scope>NUCLEOTIDE SEQUENCE [LARGE SCALE GENOMIC DNA]</scope>
    <source>
        <strain evidence="1 2">JC280</strain>
    </source>
</reference>
<evidence type="ECO:0000313" key="1">
    <source>
        <dbReference type="EMBL" id="ODA28480.1"/>
    </source>
</evidence>
<dbReference type="Proteomes" id="UP000094828">
    <property type="component" value="Unassembled WGS sequence"/>
</dbReference>
<dbReference type="AlphaFoldDB" id="A0A1C3E5H5"/>
<sequence>MNGLTVPLDLSEVNSVSGDCTLAVAKEGPKCFVAVAGQWGFSYSIFCFDIDSKKLVWRQEVWCSSLAGASGIPGIHLAGISVSDGVVASYGATCGATYIEGFEIATGSPRFRFSTAYFDRTDP</sequence>
<name>A0A1C3E5H5_9PLAN</name>
<evidence type="ECO:0008006" key="3">
    <source>
        <dbReference type="Google" id="ProtNLM"/>
    </source>
</evidence>